<name>A0A0E1WZI3_9HYPH</name>
<feature type="domain" description="SH3b" evidence="2">
    <location>
        <begin position="39"/>
        <end position="88"/>
    </location>
</feature>
<evidence type="ECO:0000256" key="1">
    <source>
        <dbReference type="SAM" id="SignalP"/>
    </source>
</evidence>
<dbReference type="AlphaFoldDB" id="A0A0E1WZI3"/>
<dbReference type="HOGENOM" id="CLU_122828_0_0_5"/>
<reference evidence="3" key="1">
    <citation type="submission" date="2009-01" db="EMBL/GenBank/DDBJ databases">
        <title>The Genome Sequence of Brucella pinnipedialis M292/94/1.</title>
        <authorList>
            <consortium name="The Broad Institute Genome Sequencing Platform"/>
            <person name="Ward D."/>
            <person name="Young S.K."/>
            <person name="Kodira C.D."/>
            <person name="Zeng Q."/>
            <person name="Koehrsen M."/>
            <person name="Alvarado L."/>
            <person name="Berlin A."/>
            <person name="Borenstein D."/>
            <person name="Chen Z."/>
            <person name="Engels R."/>
            <person name="Freedman E."/>
            <person name="Gellesch M."/>
            <person name="Goldberg J."/>
            <person name="Griggs A."/>
            <person name="Gujja S."/>
            <person name="Heiman D."/>
            <person name="Hepburn T."/>
            <person name="Howarth C."/>
            <person name="Jen D."/>
            <person name="Larson L."/>
            <person name="Lewis B."/>
            <person name="Mehta T."/>
            <person name="Park D."/>
            <person name="Pearson M."/>
            <person name="Roberts A."/>
            <person name="Saif S."/>
            <person name="Shea T."/>
            <person name="Shenoy N."/>
            <person name="Sisk P."/>
            <person name="Stolte C."/>
            <person name="Sykes S."/>
            <person name="Walk T."/>
            <person name="White J."/>
            <person name="Yandava C."/>
            <person name="Whatmore A.M."/>
            <person name="Perrett L.L."/>
            <person name="O'Callaghan D."/>
            <person name="Nusbaum C."/>
            <person name="Galagan J."/>
            <person name="Birren B."/>
        </authorList>
    </citation>
    <scope>NUCLEOTIDE SEQUENCE [LARGE SCALE GENOMIC DNA]</scope>
    <source>
        <strain evidence="3">M292/94/1</strain>
    </source>
</reference>
<sequence length="232" mass="24544">MSLFKGMLANNRLLGAAVLAAAVFIPAIASAAPAVVSASVNVRSGPGAHFTRLAAIPAWTRVNAGPCRNGWCRIGNGSGYGWISARYVRFASYAGGYAAQPPATVIVNNGGYDDWGPALGWGLGIGWASSNWGPYWGPGWGGYRGGPNYIHGCIGRNCQSGWGPGRRGWNPHWGRGPQRRAQWGRGWPQHVNHPFWGPGPAMGPHFGGFGHGFGGGYRGMHLGNMRSLHAGR</sequence>
<feature type="chain" id="PRO_5002388961" evidence="1">
    <location>
        <begin position="32"/>
        <end position="232"/>
    </location>
</feature>
<dbReference type="EMBL" id="EQ999546">
    <property type="protein sequence ID" value="EEZ30235.1"/>
    <property type="molecule type" value="Genomic_DNA"/>
</dbReference>
<dbReference type="InterPro" id="IPR003646">
    <property type="entry name" value="SH3-like_bac-type"/>
</dbReference>
<dbReference type="Gene3D" id="2.30.30.40">
    <property type="entry name" value="SH3 Domains"/>
    <property type="match status" value="1"/>
</dbReference>
<dbReference type="Pfam" id="PF08239">
    <property type="entry name" value="SH3_3"/>
    <property type="match status" value="1"/>
</dbReference>
<dbReference type="GeneID" id="99644747"/>
<evidence type="ECO:0000259" key="2">
    <source>
        <dbReference type="Pfam" id="PF08239"/>
    </source>
</evidence>
<protein>
    <submittedName>
        <fullName evidence="3">SH3 type 3 domain-containing protein</fullName>
    </submittedName>
</protein>
<dbReference type="Proteomes" id="UP000004659">
    <property type="component" value="Unassembled WGS sequence"/>
</dbReference>
<proteinExistence type="predicted"/>
<gene>
    <name evidence="3" type="ORF">BALG_00354</name>
</gene>
<accession>A0A0E1WZI3</accession>
<dbReference type="RefSeq" id="WP_006166438.1">
    <property type="nucleotide sequence ID" value="NZ_EQ999546.1"/>
</dbReference>
<organism evidence="3">
    <name type="scientific">Brucella pinnipedialis M292/94/1</name>
    <dbReference type="NCBI Taxonomy" id="520462"/>
    <lineage>
        <taxon>Bacteria</taxon>
        <taxon>Pseudomonadati</taxon>
        <taxon>Pseudomonadota</taxon>
        <taxon>Alphaproteobacteria</taxon>
        <taxon>Hyphomicrobiales</taxon>
        <taxon>Brucellaceae</taxon>
        <taxon>Brucella/Ochrobactrum group</taxon>
        <taxon>Brucella</taxon>
    </lineage>
</organism>
<feature type="signal peptide" evidence="1">
    <location>
        <begin position="1"/>
        <end position="31"/>
    </location>
</feature>
<keyword evidence="1" id="KW-0732">Signal</keyword>
<evidence type="ECO:0000313" key="3">
    <source>
        <dbReference type="EMBL" id="EEZ30235.1"/>
    </source>
</evidence>